<sequence>MMQLLVESQTGNSSNDPLIVWFNGGPGCSSLGGMFEELGPFYVNSDRKTLYENIYAWNKYANVLAIESPIGVGFSYNVDDPTSYTVGDNLTAQQNHDALADFFNKVQPRYKNRQWFVAGESYAGIYIPTVTRNVFQSIVAGSFPNPNFGGIAIGNGYMNIKILTNSLVLWTNYHGLIGLKHEKQWRDLKQSCCPGVSDMDNCDFAANFNYVFMNDTKNNDCANKVVAALNLNEDYSDPYDFYQDCYSQNQQKQTRAHLQKGLLGMQQKFFQDQSNDKIYYDSSDNQFGYPCDNGDRARAYFRQPEVLTAFRIDDAWKNAKLNWSGCK</sequence>
<evidence type="ECO:0000313" key="9">
    <source>
        <dbReference type="WBParaSite" id="PDA_v2.g15357.t1"/>
    </source>
</evidence>
<protein>
    <recommendedName>
        <fullName evidence="7">Carboxypeptidase</fullName>
        <ecNumber evidence="7">3.4.16.-</ecNumber>
    </recommendedName>
</protein>
<name>A0A914PI63_9BILA</name>
<dbReference type="InterPro" id="IPR029058">
    <property type="entry name" value="AB_hydrolase_fold"/>
</dbReference>
<evidence type="ECO:0000313" key="8">
    <source>
        <dbReference type="Proteomes" id="UP000887578"/>
    </source>
</evidence>
<keyword evidence="6" id="KW-0325">Glycoprotein</keyword>
<dbReference type="PANTHER" id="PTHR11802">
    <property type="entry name" value="SERINE PROTEASE FAMILY S10 SERINE CARBOXYPEPTIDASE"/>
    <property type="match status" value="1"/>
</dbReference>
<evidence type="ECO:0000256" key="1">
    <source>
        <dbReference type="ARBA" id="ARBA00009431"/>
    </source>
</evidence>
<dbReference type="AlphaFoldDB" id="A0A914PI63"/>
<dbReference type="EC" id="3.4.16.-" evidence="7"/>
<keyword evidence="2 7" id="KW-0121">Carboxypeptidase</keyword>
<dbReference type="SUPFAM" id="SSF53474">
    <property type="entry name" value="alpha/beta-Hydrolases"/>
    <property type="match status" value="1"/>
</dbReference>
<evidence type="ECO:0000256" key="4">
    <source>
        <dbReference type="ARBA" id="ARBA00022729"/>
    </source>
</evidence>
<evidence type="ECO:0000256" key="7">
    <source>
        <dbReference type="RuleBase" id="RU361156"/>
    </source>
</evidence>
<evidence type="ECO:0000256" key="6">
    <source>
        <dbReference type="ARBA" id="ARBA00023180"/>
    </source>
</evidence>
<keyword evidence="8" id="KW-1185">Reference proteome</keyword>
<accession>A0A914PI63</accession>
<comment type="similarity">
    <text evidence="1 7">Belongs to the peptidase S10 family.</text>
</comment>
<evidence type="ECO:0000256" key="3">
    <source>
        <dbReference type="ARBA" id="ARBA00022670"/>
    </source>
</evidence>
<dbReference type="GO" id="GO:0006508">
    <property type="term" value="P:proteolysis"/>
    <property type="evidence" value="ECO:0007669"/>
    <property type="project" value="UniProtKB-KW"/>
</dbReference>
<keyword evidence="4" id="KW-0732">Signal</keyword>
<dbReference type="GO" id="GO:0004185">
    <property type="term" value="F:serine-type carboxypeptidase activity"/>
    <property type="evidence" value="ECO:0007669"/>
    <property type="project" value="UniProtKB-UniRule"/>
</dbReference>
<dbReference type="WBParaSite" id="PDA_v2.g15357.t1">
    <property type="protein sequence ID" value="PDA_v2.g15357.t1"/>
    <property type="gene ID" value="PDA_v2.g15357"/>
</dbReference>
<dbReference type="PRINTS" id="PR00724">
    <property type="entry name" value="CRBOXYPTASEC"/>
</dbReference>
<dbReference type="Pfam" id="PF00450">
    <property type="entry name" value="Peptidase_S10"/>
    <property type="match status" value="1"/>
</dbReference>
<keyword evidence="3 7" id="KW-0645">Protease</keyword>
<evidence type="ECO:0000256" key="2">
    <source>
        <dbReference type="ARBA" id="ARBA00022645"/>
    </source>
</evidence>
<reference evidence="9" key="1">
    <citation type="submission" date="2022-11" db="UniProtKB">
        <authorList>
            <consortium name="WormBaseParasite"/>
        </authorList>
    </citation>
    <scope>IDENTIFICATION</scope>
</reference>
<dbReference type="Proteomes" id="UP000887578">
    <property type="component" value="Unplaced"/>
</dbReference>
<dbReference type="InterPro" id="IPR001563">
    <property type="entry name" value="Peptidase_S10"/>
</dbReference>
<proteinExistence type="inferred from homology"/>
<evidence type="ECO:0000256" key="5">
    <source>
        <dbReference type="ARBA" id="ARBA00022801"/>
    </source>
</evidence>
<dbReference type="PROSITE" id="PS00131">
    <property type="entry name" value="CARBOXYPEPT_SER_SER"/>
    <property type="match status" value="1"/>
</dbReference>
<keyword evidence="5 7" id="KW-0378">Hydrolase</keyword>
<dbReference type="InterPro" id="IPR018202">
    <property type="entry name" value="Ser_caboxypep_ser_AS"/>
</dbReference>
<dbReference type="Gene3D" id="3.40.50.1820">
    <property type="entry name" value="alpha/beta hydrolase"/>
    <property type="match status" value="1"/>
</dbReference>
<dbReference type="PANTHER" id="PTHR11802:SF3">
    <property type="entry name" value="RETINOID-INDUCIBLE SERINE CARBOXYPEPTIDASE"/>
    <property type="match status" value="1"/>
</dbReference>
<organism evidence="8 9">
    <name type="scientific">Panagrolaimus davidi</name>
    <dbReference type="NCBI Taxonomy" id="227884"/>
    <lineage>
        <taxon>Eukaryota</taxon>
        <taxon>Metazoa</taxon>
        <taxon>Ecdysozoa</taxon>
        <taxon>Nematoda</taxon>
        <taxon>Chromadorea</taxon>
        <taxon>Rhabditida</taxon>
        <taxon>Tylenchina</taxon>
        <taxon>Panagrolaimomorpha</taxon>
        <taxon>Panagrolaimoidea</taxon>
        <taxon>Panagrolaimidae</taxon>
        <taxon>Panagrolaimus</taxon>
    </lineage>
</organism>